<dbReference type="EMBL" id="JAADJZ010000009">
    <property type="protein sequence ID" value="KAF2872241.1"/>
    <property type="molecule type" value="Genomic_DNA"/>
</dbReference>
<evidence type="ECO:0000313" key="2">
    <source>
        <dbReference type="EMBL" id="KAF2872241.1"/>
    </source>
</evidence>
<proteinExistence type="predicted"/>
<evidence type="ECO:0000313" key="3">
    <source>
        <dbReference type="Proteomes" id="UP000481861"/>
    </source>
</evidence>
<feature type="compositionally biased region" description="Polar residues" evidence="1">
    <location>
        <begin position="65"/>
        <end position="94"/>
    </location>
</feature>
<organism evidence="2 3">
    <name type="scientific">Massariosphaeria phaeospora</name>
    <dbReference type="NCBI Taxonomy" id="100035"/>
    <lineage>
        <taxon>Eukaryota</taxon>
        <taxon>Fungi</taxon>
        <taxon>Dikarya</taxon>
        <taxon>Ascomycota</taxon>
        <taxon>Pezizomycotina</taxon>
        <taxon>Dothideomycetes</taxon>
        <taxon>Pleosporomycetidae</taxon>
        <taxon>Pleosporales</taxon>
        <taxon>Pleosporales incertae sedis</taxon>
        <taxon>Massariosphaeria</taxon>
    </lineage>
</organism>
<accession>A0A7C8MAR3</accession>
<gene>
    <name evidence="2" type="ORF">BDV95DRAFT_593651</name>
</gene>
<dbReference type="Proteomes" id="UP000481861">
    <property type="component" value="Unassembled WGS sequence"/>
</dbReference>
<name>A0A7C8MAR3_9PLEO</name>
<sequence length="156" mass="17502">MPSHLHHPVARDIDQYASSYRALDPDPDPEPTSSIAQNAPKKPRKTTASNLIPSPERTRVRKQPNPAQFNATQRNSTHLTSKLSSFPQQKPNTSAHRIAVVRHPSANTHVVSQARTHLPVLRLSFRPVLPKPAQLSSAPRRPPPQSQQRQYQSSWI</sequence>
<dbReference type="AlphaFoldDB" id="A0A7C8MAR3"/>
<keyword evidence="3" id="KW-1185">Reference proteome</keyword>
<protein>
    <submittedName>
        <fullName evidence="2">Uncharacterized protein</fullName>
    </submittedName>
</protein>
<feature type="compositionally biased region" description="Low complexity" evidence="1">
    <location>
        <begin position="146"/>
        <end position="156"/>
    </location>
</feature>
<feature type="region of interest" description="Disordered" evidence="1">
    <location>
        <begin position="1"/>
        <end position="94"/>
    </location>
</feature>
<comment type="caution">
    <text evidence="2">The sequence shown here is derived from an EMBL/GenBank/DDBJ whole genome shotgun (WGS) entry which is preliminary data.</text>
</comment>
<evidence type="ECO:0000256" key="1">
    <source>
        <dbReference type="SAM" id="MobiDB-lite"/>
    </source>
</evidence>
<reference evidence="2 3" key="1">
    <citation type="submission" date="2020-01" db="EMBL/GenBank/DDBJ databases">
        <authorList>
            <consortium name="DOE Joint Genome Institute"/>
            <person name="Haridas S."/>
            <person name="Albert R."/>
            <person name="Binder M."/>
            <person name="Bloem J."/>
            <person name="Labutti K."/>
            <person name="Salamov A."/>
            <person name="Andreopoulos B."/>
            <person name="Baker S.E."/>
            <person name="Barry K."/>
            <person name="Bills G."/>
            <person name="Bluhm B.H."/>
            <person name="Cannon C."/>
            <person name="Castanera R."/>
            <person name="Culley D.E."/>
            <person name="Daum C."/>
            <person name="Ezra D."/>
            <person name="Gonzalez J.B."/>
            <person name="Henrissat B."/>
            <person name="Kuo A."/>
            <person name="Liang C."/>
            <person name="Lipzen A."/>
            <person name="Lutzoni F."/>
            <person name="Magnuson J."/>
            <person name="Mondo S."/>
            <person name="Nolan M."/>
            <person name="Ohm R."/>
            <person name="Pangilinan J."/>
            <person name="Park H.-J.H."/>
            <person name="Ramirez L."/>
            <person name="Alfaro M."/>
            <person name="Sun H."/>
            <person name="Tritt A."/>
            <person name="Yoshinaga Y."/>
            <person name="Zwiers L.-H.L."/>
            <person name="Turgeon B.G."/>
            <person name="Goodwin S.B."/>
            <person name="Spatafora J.W."/>
            <person name="Crous P.W."/>
            <person name="Grigoriev I.V."/>
        </authorList>
    </citation>
    <scope>NUCLEOTIDE SEQUENCE [LARGE SCALE GENOMIC DNA]</scope>
    <source>
        <strain evidence="2 3">CBS 611.86</strain>
    </source>
</reference>
<feature type="region of interest" description="Disordered" evidence="1">
    <location>
        <begin position="131"/>
        <end position="156"/>
    </location>
</feature>